<dbReference type="SUPFAM" id="SSF57701">
    <property type="entry name" value="Zn2/Cys6 DNA-binding domain"/>
    <property type="match status" value="1"/>
</dbReference>
<evidence type="ECO:0000313" key="9">
    <source>
        <dbReference type="Proteomes" id="UP000320762"/>
    </source>
</evidence>
<keyword evidence="5" id="KW-0539">Nucleus</keyword>
<comment type="subcellular location">
    <subcellularLocation>
        <location evidence="1">Nucleus</location>
    </subcellularLocation>
</comment>
<evidence type="ECO:0000256" key="2">
    <source>
        <dbReference type="ARBA" id="ARBA00023015"/>
    </source>
</evidence>
<feature type="compositionally biased region" description="Low complexity" evidence="6">
    <location>
        <begin position="594"/>
        <end position="613"/>
    </location>
</feature>
<dbReference type="CDD" id="cd12148">
    <property type="entry name" value="fungal_TF_MHR"/>
    <property type="match status" value="1"/>
</dbReference>
<dbReference type="SMART" id="SM00066">
    <property type="entry name" value="GAL4"/>
    <property type="match status" value="1"/>
</dbReference>
<feature type="compositionally biased region" description="Low complexity" evidence="6">
    <location>
        <begin position="669"/>
        <end position="682"/>
    </location>
</feature>
<feature type="compositionally biased region" description="Low complexity" evidence="6">
    <location>
        <begin position="86"/>
        <end position="112"/>
    </location>
</feature>
<name>A0A550CZK4_9AGAR</name>
<evidence type="ECO:0000256" key="5">
    <source>
        <dbReference type="ARBA" id="ARBA00023242"/>
    </source>
</evidence>
<evidence type="ECO:0000313" key="8">
    <source>
        <dbReference type="EMBL" id="TRM70220.1"/>
    </source>
</evidence>
<comment type="caution">
    <text evidence="8">The sequence shown here is derived from an EMBL/GenBank/DDBJ whole genome shotgun (WGS) entry which is preliminary data.</text>
</comment>
<protein>
    <recommendedName>
        <fullName evidence="7">Zn(2)-C6 fungal-type domain-containing protein</fullName>
    </recommendedName>
</protein>
<feature type="region of interest" description="Disordered" evidence="6">
    <location>
        <begin position="60"/>
        <end position="124"/>
    </location>
</feature>
<feature type="domain" description="Zn(2)-C6 fungal-type" evidence="7">
    <location>
        <begin position="26"/>
        <end position="58"/>
    </location>
</feature>
<dbReference type="InterPro" id="IPR036864">
    <property type="entry name" value="Zn2-C6_fun-type_DNA-bd_sf"/>
</dbReference>
<keyword evidence="9" id="KW-1185">Reference proteome</keyword>
<proteinExistence type="predicted"/>
<dbReference type="InterPro" id="IPR001138">
    <property type="entry name" value="Zn2Cys6_DnaBD"/>
</dbReference>
<dbReference type="GO" id="GO:0000981">
    <property type="term" value="F:DNA-binding transcription factor activity, RNA polymerase II-specific"/>
    <property type="evidence" value="ECO:0007669"/>
    <property type="project" value="InterPro"/>
</dbReference>
<dbReference type="EMBL" id="VDMD01000001">
    <property type="protein sequence ID" value="TRM70220.1"/>
    <property type="molecule type" value="Genomic_DNA"/>
</dbReference>
<feature type="region of interest" description="Disordered" evidence="6">
    <location>
        <begin position="669"/>
        <end position="689"/>
    </location>
</feature>
<dbReference type="Gene3D" id="4.10.240.10">
    <property type="entry name" value="Zn(2)-C6 fungal-type DNA-binding domain"/>
    <property type="match status" value="1"/>
</dbReference>
<evidence type="ECO:0000256" key="4">
    <source>
        <dbReference type="ARBA" id="ARBA00023163"/>
    </source>
</evidence>
<sequence length="789" mass="86020">MSNPVSQQFKSWDPASLSTVQKKKIACLACRTVKVRCDIQPGKTKCQRCLRLKTPCELKARRRPPNAKPQASTSRTDPEPLPPAPSTSAPAAEAAESSNWQQRQPQSRPSSPETSNHSVDEDDWHDYLLPPTAQFGALGLGDQSRNISEGDPIFLGILSLADAESLFAVFYADINPMLICAIDPVIYTLPHTRTVSTVLFSTILAVAARFEMPAVYARLRSVADTLISRLWAADDTPTLEPILAFLIFTAHRALDDTSAYRQSGMIMRLGYELGLHLPSKGAEKDSRVQRGRDRAWFALTSFDELVRRRRGLPRGEMPPQRDAYAWWREGAENGLPEDALIAATAECQGLEPGVLTDGDSIKRSDSEAVGRALEGRVAQWAQRWATEDVLNSVPIGTRGLIEFHRHTLAYQVAETRLRMAQGGKPDPTRERGSLKDNETAENVARLRGAVFNTCLSCLAQITGFGIRLRHAPEFVPVLCAHYAVWLATHTKGAAGQARDAARVALITCARAYASAVRGPNDAVCVAQARFLGEIALSLLEPGAGPSAAPYPSSQYRPKMSESVSPPPLSSAASTSATTSSGGLLSSVAATATSRSSSSASSPSSFAEPFIPSSQQPPNWSLLMDADTGWPPGNAGAMRQDDFLQHAGPMHGSFDGSLGHAPYAAEQHPVVQKPPHVPKAAPKNAFQQRYGSRPWDAATPVQQYWPWFDESTYSMDVDPAQMQASELQRWHEQWELAAETMPAEAQASSGFAFNECNFDPEVASMVYDNAYWSTLFPGVQSVHDMQVMYD</sequence>
<evidence type="ECO:0000256" key="3">
    <source>
        <dbReference type="ARBA" id="ARBA00023125"/>
    </source>
</evidence>
<evidence type="ECO:0000256" key="1">
    <source>
        <dbReference type="ARBA" id="ARBA00004123"/>
    </source>
</evidence>
<dbReference type="PANTHER" id="PTHR31845">
    <property type="entry name" value="FINGER DOMAIN PROTEIN, PUTATIVE-RELATED"/>
    <property type="match status" value="1"/>
</dbReference>
<dbReference type="Proteomes" id="UP000320762">
    <property type="component" value="Unassembled WGS sequence"/>
</dbReference>
<keyword evidence="3" id="KW-0238">DNA-binding</keyword>
<dbReference type="GO" id="GO:0008270">
    <property type="term" value="F:zinc ion binding"/>
    <property type="evidence" value="ECO:0007669"/>
    <property type="project" value="InterPro"/>
</dbReference>
<reference evidence="8 9" key="1">
    <citation type="journal article" date="2019" name="New Phytol.">
        <title>Comparative genomics reveals unique wood-decay strategies and fruiting body development in the Schizophyllaceae.</title>
        <authorList>
            <person name="Almasi E."/>
            <person name="Sahu N."/>
            <person name="Krizsan K."/>
            <person name="Balint B."/>
            <person name="Kovacs G.M."/>
            <person name="Kiss B."/>
            <person name="Cseklye J."/>
            <person name="Drula E."/>
            <person name="Henrissat B."/>
            <person name="Nagy I."/>
            <person name="Chovatia M."/>
            <person name="Adam C."/>
            <person name="LaButti K."/>
            <person name="Lipzen A."/>
            <person name="Riley R."/>
            <person name="Grigoriev I.V."/>
            <person name="Nagy L.G."/>
        </authorList>
    </citation>
    <scope>NUCLEOTIDE SEQUENCE [LARGE SCALE GENOMIC DNA]</scope>
    <source>
        <strain evidence="8 9">NL-1724</strain>
    </source>
</reference>
<dbReference type="GO" id="GO:0000976">
    <property type="term" value="F:transcription cis-regulatory region binding"/>
    <property type="evidence" value="ECO:0007669"/>
    <property type="project" value="TreeGrafter"/>
</dbReference>
<dbReference type="AlphaFoldDB" id="A0A550CZK4"/>
<keyword evidence="2" id="KW-0805">Transcription regulation</keyword>
<dbReference type="InterPro" id="IPR051089">
    <property type="entry name" value="prtT"/>
</dbReference>
<dbReference type="PANTHER" id="PTHR31845:SF19">
    <property type="entry name" value="TRANSCRIPTION FACTOR DOMAIN-CONTAINING PROTEIN"/>
    <property type="match status" value="1"/>
</dbReference>
<organism evidence="8 9">
    <name type="scientific">Schizophyllum amplum</name>
    <dbReference type="NCBI Taxonomy" id="97359"/>
    <lineage>
        <taxon>Eukaryota</taxon>
        <taxon>Fungi</taxon>
        <taxon>Dikarya</taxon>
        <taxon>Basidiomycota</taxon>
        <taxon>Agaricomycotina</taxon>
        <taxon>Agaricomycetes</taxon>
        <taxon>Agaricomycetidae</taxon>
        <taxon>Agaricales</taxon>
        <taxon>Schizophyllaceae</taxon>
        <taxon>Schizophyllum</taxon>
    </lineage>
</organism>
<evidence type="ECO:0000259" key="7">
    <source>
        <dbReference type="PROSITE" id="PS50048"/>
    </source>
</evidence>
<dbReference type="PROSITE" id="PS50048">
    <property type="entry name" value="ZN2_CY6_FUNGAL_2"/>
    <property type="match status" value="1"/>
</dbReference>
<feature type="compositionally biased region" description="Low complexity" evidence="6">
    <location>
        <begin position="569"/>
        <end position="581"/>
    </location>
</feature>
<dbReference type="PROSITE" id="PS00463">
    <property type="entry name" value="ZN2_CY6_FUNGAL_1"/>
    <property type="match status" value="1"/>
</dbReference>
<dbReference type="Pfam" id="PF00172">
    <property type="entry name" value="Zn_clus"/>
    <property type="match status" value="1"/>
</dbReference>
<accession>A0A550CZK4</accession>
<dbReference type="CDD" id="cd00067">
    <property type="entry name" value="GAL4"/>
    <property type="match status" value="1"/>
</dbReference>
<gene>
    <name evidence="8" type="ORF">BD626DRAFT_476675</name>
</gene>
<dbReference type="GO" id="GO:0005634">
    <property type="term" value="C:nucleus"/>
    <property type="evidence" value="ECO:0007669"/>
    <property type="project" value="UniProtKB-SubCell"/>
</dbReference>
<dbReference type="OrthoDB" id="3163292at2759"/>
<keyword evidence="4" id="KW-0804">Transcription</keyword>
<feature type="region of interest" description="Disordered" evidence="6">
    <location>
        <begin position="547"/>
        <end position="581"/>
    </location>
</feature>
<evidence type="ECO:0000256" key="6">
    <source>
        <dbReference type="SAM" id="MobiDB-lite"/>
    </source>
</evidence>
<dbReference type="STRING" id="97359.A0A550CZK4"/>
<feature type="region of interest" description="Disordered" evidence="6">
    <location>
        <begin position="594"/>
        <end position="638"/>
    </location>
</feature>